<dbReference type="Pfam" id="PF25807">
    <property type="entry name" value="Clarin-2"/>
    <property type="match status" value="1"/>
</dbReference>
<name>A0A315VDP4_GAMAF</name>
<dbReference type="EMBL" id="NHOQ01001904">
    <property type="protein sequence ID" value="PWA21479.1"/>
    <property type="molecule type" value="Genomic_DNA"/>
</dbReference>
<evidence type="ECO:0008006" key="9">
    <source>
        <dbReference type="Google" id="ProtNLM"/>
    </source>
</evidence>
<dbReference type="PANTHER" id="PTHR31548">
    <property type="entry name" value="CLARIN"/>
    <property type="match status" value="1"/>
</dbReference>
<dbReference type="PANTHER" id="PTHR31548:SF3">
    <property type="entry name" value="CLARIN-3"/>
    <property type="match status" value="1"/>
</dbReference>
<feature type="transmembrane region" description="Helical" evidence="6">
    <location>
        <begin position="134"/>
        <end position="154"/>
    </location>
</feature>
<evidence type="ECO:0000256" key="3">
    <source>
        <dbReference type="ARBA" id="ARBA00022692"/>
    </source>
</evidence>
<keyword evidence="4 6" id="KW-1133">Transmembrane helix</keyword>
<dbReference type="GO" id="GO:0016020">
    <property type="term" value="C:membrane"/>
    <property type="evidence" value="ECO:0007669"/>
    <property type="project" value="UniProtKB-SubCell"/>
</dbReference>
<keyword evidence="3 6" id="KW-0812">Transmembrane</keyword>
<feature type="transmembrane region" description="Helical" evidence="6">
    <location>
        <begin position="88"/>
        <end position="114"/>
    </location>
</feature>
<dbReference type="STRING" id="33528.ENSGAFP00000014852"/>
<dbReference type="AlphaFoldDB" id="A0A315VDP4"/>
<organism evidence="7 8">
    <name type="scientific">Gambusia affinis</name>
    <name type="common">Western mosquitofish</name>
    <name type="synonym">Heterandria affinis</name>
    <dbReference type="NCBI Taxonomy" id="33528"/>
    <lineage>
        <taxon>Eukaryota</taxon>
        <taxon>Metazoa</taxon>
        <taxon>Chordata</taxon>
        <taxon>Craniata</taxon>
        <taxon>Vertebrata</taxon>
        <taxon>Euteleostomi</taxon>
        <taxon>Actinopterygii</taxon>
        <taxon>Neopterygii</taxon>
        <taxon>Teleostei</taxon>
        <taxon>Neoteleostei</taxon>
        <taxon>Acanthomorphata</taxon>
        <taxon>Ovalentaria</taxon>
        <taxon>Atherinomorphae</taxon>
        <taxon>Cyprinodontiformes</taxon>
        <taxon>Poeciliidae</taxon>
        <taxon>Poeciliinae</taxon>
        <taxon>Gambusia</taxon>
    </lineage>
</organism>
<dbReference type="InterPro" id="IPR026748">
    <property type="entry name" value="Clarin"/>
</dbReference>
<accession>A0A315VDP4</accession>
<feature type="transmembrane region" description="Helical" evidence="6">
    <location>
        <begin position="182"/>
        <end position="204"/>
    </location>
</feature>
<evidence type="ECO:0000256" key="4">
    <source>
        <dbReference type="ARBA" id="ARBA00022989"/>
    </source>
</evidence>
<keyword evidence="5 6" id="KW-0472">Membrane</keyword>
<evidence type="ECO:0000313" key="8">
    <source>
        <dbReference type="Proteomes" id="UP000250572"/>
    </source>
</evidence>
<comment type="similarity">
    <text evidence="2">Belongs to the clarin family.</text>
</comment>
<evidence type="ECO:0000256" key="1">
    <source>
        <dbReference type="ARBA" id="ARBA00004141"/>
    </source>
</evidence>
<evidence type="ECO:0000256" key="2">
    <source>
        <dbReference type="ARBA" id="ARBA00005787"/>
    </source>
</evidence>
<protein>
    <recommendedName>
        <fullName evidence="9">Clarin 3</fullName>
    </recommendedName>
</protein>
<gene>
    <name evidence="7" type="ORF">CCH79_00003186</name>
</gene>
<feature type="transmembrane region" description="Helical" evidence="6">
    <location>
        <begin position="12"/>
        <end position="28"/>
    </location>
</feature>
<dbReference type="GO" id="GO:0007605">
    <property type="term" value="P:sensory perception of sound"/>
    <property type="evidence" value="ECO:0007669"/>
    <property type="project" value="UniProtKB-ARBA"/>
</dbReference>
<sequence length="265" mass="28631">MPVSYNTQPAGIGAKLTAISISLLGYAMSTTWSKTLMDCEGTATNNGSAEITMGLFNGNLQRNTCPTFGGEEAFSVFPELTAIEKTPLALHGLCVVLLAVCLLTSALSILISLYNSVSNPYETYMGPNGVYTCSSISACSSVLVLIIYVLNLILTKMQEELVASIAEITNVKLTHKMLEMRLGYFLLIPYAVLSLLAILFIYLYDHAAYTHRREQERPTEDAPKEIMMPGITEACETDTSSCRADGGLQSSSPLGADFIPVSVKI</sequence>
<evidence type="ECO:0000256" key="5">
    <source>
        <dbReference type="ARBA" id="ARBA00023136"/>
    </source>
</evidence>
<comment type="caution">
    <text evidence="7">The sequence shown here is derived from an EMBL/GenBank/DDBJ whole genome shotgun (WGS) entry which is preliminary data.</text>
</comment>
<reference evidence="7 8" key="1">
    <citation type="journal article" date="2018" name="G3 (Bethesda)">
        <title>A High-Quality Reference Genome for the Invasive Mosquitofish Gambusia affinis Using a Chicago Library.</title>
        <authorList>
            <person name="Hoffberg S.L."/>
            <person name="Troendle N.J."/>
            <person name="Glenn T.C."/>
            <person name="Mahmud O."/>
            <person name="Louha S."/>
            <person name="Chalopin D."/>
            <person name="Bennetzen J.L."/>
            <person name="Mauricio R."/>
        </authorList>
    </citation>
    <scope>NUCLEOTIDE SEQUENCE [LARGE SCALE GENOMIC DNA]</scope>
    <source>
        <strain evidence="7">NE01/NJP1002.9</strain>
        <tissue evidence="7">Muscle</tissue>
    </source>
</reference>
<evidence type="ECO:0000313" key="7">
    <source>
        <dbReference type="EMBL" id="PWA21479.1"/>
    </source>
</evidence>
<evidence type="ECO:0000256" key="6">
    <source>
        <dbReference type="SAM" id="Phobius"/>
    </source>
</evidence>
<dbReference type="Proteomes" id="UP000250572">
    <property type="component" value="Unassembled WGS sequence"/>
</dbReference>
<comment type="subcellular location">
    <subcellularLocation>
        <location evidence="1">Membrane</location>
        <topology evidence="1">Multi-pass membrane protein</topology>
    </subcellularLocation>
</comment>
<keyword evidence="8" id="KW-1185">Reference proteome</keyword>
<proteinExistence type="inferred from homology"/>